<gene>
    <name evidence="1" type="ORF">EFK50_19695</name>
</gene>
<name>A0A3N0CAQ1_9ACTN</name>
<organism evidence="1 2">
    <name type="scientific">Nocardioides marmoriginsengisoli</name>
    <dbReference type="NCBI Taxonomy" id="661483"/>
    <lineage>
        <taxon>Bacteria</taxon>
        <taxon>Bacillati</taxon>
        <taxon>Actinomycetota</taxon>
        <taxon>Actinomycetes</taxon>
        <taxon>Propionibacteriales</taxon>
        <taxon>Nocardioidaceae</taxon>
        <taxon>Nocardioides</taxon>
    </lineage>
</organism>
<dbReference type="EMBL" id="RJSE01000009">
    <property type="protein sequence ID" value="RNL60544.1"/>
    <property type="molecule type" value="Genomic_DNA"/>
</dbReference>
<evidence type="ECO:0000313" key="1">
    <source>
        <dbReference type="EMBL" id="RNL60544.1"/>
    </source>
</evidence>
<dbReference type="AlphaFoldDB" id="A0A3N0CAQ1"/>
<dbReference type="Proteomes" id="UP000267128">
    <property type="component" value="Unassembled WGS sequence"/>
</dbReference>
<proteinExistence type="predicted"/>
<sequence length="69" mass="6996">MKPDADLAAVLGASPPESVSALPAATLSRLAEQIAAAKKRGQAETEESVRTAIAGVPFAVRGIVKKAVL</sequence>
<comment type="caution">
    <text evidence="1">The sequence shown here is derived from an EMBL/GenBank/DDBJ whole genome shotgun (WGS) entry which is preliminary data.</text>
</comment>
<dbReference type="OrthoDB" id="3789000at2"/>
<evidence type="ECO:0000313" key="2">
    <source>
        <dbReference type="Proteomes" id="UP000267128"/>
    </source>
</evidence>
<keyword evidence="2" id="KW-1185">Reference proteome</keyword>
<accession>A0A3N0CAQ1</accession>
<reference evidence="1 2" key="1">
    <citation type="submission" date="2018-11" db="EMBL/GenBank/DDBJ databases">
        <authorList>
            <person name="Li F."/>
        </authorList>
    </citation>
    <scope>NUCLEOTIDE SEQUENCE [LARGE SCALE GENOMIC DNA]</scope>
    <source>
        <strain evidence="1 2">Gsoil 097</strain>
    </source>
</reference>
<dbReference type="RefSeq" id="WP_123229296.1">
    <property type="nucleotide sequence ID" value="NZ_RJSE01000009.1"/>
</dbReference>
<protein>
    <submittedName>
        <fullName evidence="1">Uncharacterized protein</fullName>
    </submittedName>
</protein>